<organism evidence="8 9">
    <name type="scientific">Hydrogenothermus marinus</name>
    <dbReference type="NCBI Taxonomy" id="133270"/>
    <lineage>
        <taxon>Bacteria</taxon>
        <taxon>Pseudomonadati</taxon>
        <taxon>Aquificota</taxon>
        <taxon>Aquificia</taxon>
        <taxon>Aquificales</taxon>
        <taxon>Hydrogenothermaceae</taxon>
        <taxon>Hydrogenothermus</taxon>
    </lineage>
</organism>
<evidence type="ECO:0000259" key="6">
    <source>
        <dbReference type="Pfam" id="PF13860"/>
    </source>
</evidence>
<evidence type="ECO:0000256" key="3">
    <source>
        <dbReference type="ARBA" id="ARBA00022795"/>
    </source>
</evidence>
<comment type="caution">
    <text evidence="8">The sequence shown here is derived from an EMBL/GenBank/DDBJ whole genome shotgun (WGS) entry which is preliminary data.</text>
</comment>
<keyword evidence="8" id="KW-0966">Cell projection</keyword>
<keyword evidence="8" id="KW-0282">Flagellum</keyword>
<comment type="function">
    <text evidence="4 5">Required for flagellar hook formation. May act as a scaffolding protein.</text>
</comment>
<dbReference type="Pfam" id="PF13860">
    <property type="entry name" value="FlgD_ig"/>
    <property type="match status" value="1"/>
</dbReference>
<reference evidence="8 9" key="1">
    <citation type="submission" date="2018-10" db="EMBL/GenBank/DDBJ databases">
        <title>Genomic Encyclopedia of Archaeal and Bacterial Type Strains, Phase II (KMG-II): from individual species to whole genera.</title>
        <authorList>
            <person name="Goeker M."/>
        </authorList>
    </citation>
    <scope>NUCLEOTIDE SEQUENCE [LARGE SCALE GENOMIC DNA]</scope>
    <source>
        <strain evidence="8 9">VM1</strain>
    </source>
</reference>
<evidence type="ECO:0000256" key="5">
    <source>
        <dbReference type="RuleBase" id="RU362076"/>
    </source>
</evidence>
<proteinExistence type="inferred from homology"/>
<evidence type="ECO:0000259" key="7">
    <source>
        <dbReference type="Pfam" id="PF13861"/>
    </source>
</evidence>
<dbReference type="GO" id="GO:0044781">
    <property type="term" value="P:bacterial-type flagellum organization"/>
    <property type="evidence" value="ECO:0007669"/>
    <property type="project" value="UniProtKB-UniRule"/>
</dbReference>
<feature type="domain" description="FlgD Tudor-like" evidence="7">
    <location>
        <begin position="91"/>
        <end position="213"/>
    </location>
</feature>
<dbReference type="AlphaFoldDB" id="A0A3M0BLZ2"/>
<dbReference type="InterPro" id="IPR025965">
    <property type="entry name" value="FlgD/Vpr_Ig-like"/>
</dbReference>
<dbReference type="RefSeq" id="WP_121922264.1">
    <property type="nucleotide sequence ID" value="NZ_REFO01000010.1"/>
</dbReference>
<feature type="domain" description="FlgD/Vpr Ig-like" evidence="6">
    <location>
        <begin position="104"/>
        <end position="175"/>
    </location>
</feature>
<dbReference type="Pfam" id="PF13861">
    <property type="entry name" value="FLgD_tudor"/>
    <property type="match status" value="1"/>
</dbReference>
<accession>A0A3M0BLZ2</accession>
<dbReference type="Gene3D" id="2.30.30.910">
    <property type="match status" value="1"/>
</dbReference>
<keyword evidence="8" id="KW-0969">Cilium</keyword>
<evidence type="ECO:0000313" key="8">
    <source>
        <dbReference type="EMBL" id="RMA97484.1"/>
    </source>
</evidence>
<protein>
    <recommendedName>
        <fullName evidence="2 5">Basal-body rod modification protein FlgD</fullName>
    </recommendedName>
</protein>
<evidence type="ECO:0000256" key="4">
    <source>
        <dbReference type="ARBA" id="ARBA00024746"/>
    </source>
</evidence>
<dbReference type="InterPro" id="IPR005648">
    <property type="entry name" value="FlgD"/>
</dbReference>
<dbReference type="OrthoDB" id="12320at2"/>
<dbReference type="InterPro" id="IPR025963">
    <property type="entry name" value="FLgD_Tudor"/>
</dbReference>
<keyword evidence="3 5" id="KW-1005">Bacterial flagellum biogenesis</keyword>
<dbReference type="EMBL" id="REFO01000010">
    <property type="protein sequence ID" value="RMA97484.1"/>
    <property type="molecule type" value="Genomic_DNA"/>
</dbReference>
<keyword evidence="9" id="KW-1185">Reference proteome</keyword>
<sequence>MALDGINTIEGVNGKEITVVDSGYDNSKMSNDDFLKVLLTDLQWQDPLEAKDISQFIENTVKLREMEVLNDFQSTIETLKKANESNALVYASSLIGKKILYEGNQTYIKDGKGTAKFSLESNADIVEVTLLDSQGNVVERKSFQNLQAGKEYPFEINNNSLEDGYYTVYVNAKSGGTEVKAKVYSYANVESVEKDNDQIFVSFGNNKVELNKVSQIGG</sequence>
<dbReference type="Gene3D" id="2.60.40.4070">
    <property type="match status" value="1"/>
</dbReference>
<comment type="similarity">
    <text evidence="1 5">Belongs to the FlgD family.</text>
</comment>
<evidence type="ECO:0000256" key="2">
    <source>
        <dbReference type="ARBA" id="ARBA00016013"/>
    </source>
</evidence>
<evidence type="ECO:0000256" key="1">
    <source>
        <dbReference type="ARBA" id="ARBA00010577"/>
    </source>
</evidence>
<dbReference type="Pfam" id="PF03963">
    <property type="entry name" value="FlgD"/>
    <property type="match status" value="1"/>
</dbReference>
<dbReference type="Proteomes" id="UP000280842">
    <property type="component" value="Unassembled WGS sequence"/>
</dbReference>
<evidence type="ECO:0000313" key="9">
    <source>
        <dbReference type="Proteomes" id="UP000280842"/>
    </source>
</evidence>
<gene>
    <name evidence="8" type="ORF">CLV39_0097</name>
</gene>
<name>A0A3M0BLZ2_9AQUI</name>